<proteinExistence type="predicted"/>
<evidence type="ECO:0000313" key="4">
    <source>
        <dbReference type="EMBL" id="MXR69191.1"/>
    </source>
</evidence>
<dbReference type="NCBIfam" id="TIGR00412">
    <property type="entry name" value="redox_disulf_2"/>
    <property type="match status" value="1"/>
</dbReference>
<dbReference type="EMBL" id="WRPA01000009">
    <property type="protein sequence ID" value="MXR69191.1"/>
    <property type="molecule type" value="Genomic_DNA"/>
</dbReference>
<evidence type="ECO:0000259" key="3">
    <source>
        <dbReference type="Pfam" id="PF13192"/>
    </source>
</evidence>
<evidence type="ECO:0000256" key="1">
    <source>
        <dbReference type="PIRSR" id="PIRSR037031-50"/>
    </source>
</evidence>
<feature type="disulfide bond" description="Redox-active" evidence="2">
    <location>
        <begin position="10"/>
        <end position="13"/>
    </location>
</feature>
<dbReference type="RefSeq" id="WP_160796144.1">
    <property type="nucleotide sequence ID" value="NZ_WRPA01000009.1"/>
</dbReference>
<dbReference type="Proteomes" id="UP000474778">
    <property type="component" value="Unassembled WGS sequence"/>
</dbReference>
<reference evidence="4 5" key="1">
    <citation type="submission" date="2019-12" db="EMBL/GenBank/DDBJ databases">
        <title>Shewanella insulae sp. nov., isolated from a tidal flat.</title>
        <authorList>
            <person name="Yoon J.-H."/>
        </authorList>
    </citation>
    <scope>NUCLEOTIDE SEQUENCE [LARGE SCALE GENOMIC DNA]</scope>
    <source>
        <strain evidence="4 5">JBTF-M18</strain>
    </source>
</reference>
<evidence type="ECO:0000256" key="2">
    <source>
        <dbReference type="PIRSR" id="PIRSR037031-51"/>
    </source>
</evidence>
<dbReference type="SUPFAM" id="SSF52833">
    <property type="entry name" value="Thioredoxin-like"/>
    <property type="match status" value="1"/>
</dbReference>
<accession>A0A6L7I1L5</accession>
<keyword evidence="5" id="KW-1185">Reference proteome</keyword>
<dbReference type="Pfam" id="PF13192">
    <property type="entry name" value="Thioredoxin_3"/>
    <property type="match status" value="1"/>
</dbReference>
<evidence type="ECO:0000313" key="5">
    <source>
        <dbReference type="Proteomes" id="UP000474778"/>
    </source>
</evidence>
<feature type="domain" description="Thioredoxin-like fold" evidence="3">
    <location>
        <begin position="1"/>
        <end position="75"/>
    </location>
</feature>
<dbReference type="PANTHER" id="PTHR36450:SF1">
    <property type="entry name" value="THIOREDOXIN"/>
    <property type="match status" value="1"/>
</dbReference>
<sequence>MKIEVLGSGCKRCTNLADDIARIADELNLKIELSKVTDIAQIAAYGVMSTPAIVIDGEVLTTGRQPGEEELTQLLTKIHKVQ</sequence>
<organism evidence="4 5">
    <name type="scientific">Shewanella insulae</name>
    <dbReference type="NCBI Taxonomy" id="2681496"/>
    <lineage>
        <taxon>Bacteria</taxon>
        <taxon>Pseudomonadati</taxon>
        <taxon>Pseudomonadota</taxon>
        <taxon>Gammaproteobacteria</taxon>
        <taxon>Alteromonadales</taxon>
        <taxon>Shewanellaceae</taxon>
        <taxon>Shewanella</taxon>
    </lineage>
</organism>
<dbReference type="PANTHER" id="PTHR36450">
    <property type="entry name" value="THIOREDOXIN"/>
    <property type="match status" value="1"/>
</dbReference>
<feature type="active site" description="Nucleophile" evidence="1">
    <location>
        <position position="10"/>
    </location>
</feature>
<comment type="caution">
    <text evidence="4">The sequence shown here is derived from an EMBL/GenBank/DDBJ whole genome shotgun (WGS) entry which is preliminary data.</text>
</comment>
<feature type="active site" description="Nucleophile" evidence="1">
    <location>
        <position position="13"/>
    </location>
</feature>
<keyword evidence="2" id="KW-0676">Redox-active center</keyword>
<dbReference type="InterPro" id="IPR005243">
    <property type="entry name" value="THIRX-like_proc"/>
</dbReference>
<protein>
    <submittedName>
        <fullName evidence="4">Thioredoxin family protein</fullName>
    </submittedName>
</protein>
<dbReference type="Gene3D" id="3.40.30.10">
    <property type="entry name" value="Glutaredoxin"/>
    <property type="match status" value="1"/>
</dbReference>
<dbReference type="InterPro" id="IPR036249">
    <property type="entry name" value="Thioredoxin-like_sf"/>
</dbReference>
<name>A0A6L7I1L5_9GAMM</name>
<dbReference type="InterPro" id="IPR012336">
    <property type="entry name" value="Thioredoxin-like_fold"/>
</dbReference>
<gene>
    <name evidence="4" type="ORF">GNT65_10965</name>
</gene>
<dbReference type="AlphaFoldDB" id="A0A6L7I1L5"/>
<dbReference type="PIRSF" id="PIRSF037031">
    <property type="entry name" value="Redox_disulphide_2"/>
    <property type="match status" value="1"/>
</dbReference>
<keyword evidence="2" id="KW-1015">Disulfide bond</keyword>